<dbReference type="Proteomes" id="UP000095283">
    <property type="component" value="Unplaced"/>
</dbReference>
<organism evidence="1 2">
    <name type="scientific">Heterorhabditis bacteriophora</name>
    <name type="common">Entomopathogenic nematode worm</name>
    <dbReference type="NCBI Taxonomy" id="37862"/>
    <lineage>
        <taxon>Eukaryota</taxon>
        <taxon>Metazoa</taxon>
        <taxon>Ecdysozoa</taxon>
        <taxon>Nematoda</taxon>
        <taxon>Chromadorea</taxon>
        <taxon>Rhabditida</taxon>
        <taxon>Rhabditina</taxon>
        <taxon>Rhabditomorpha</taxon>
        <taxon>Strongyloidea</taxon>
        <taxon>Heterorhabditidae</taxon>
        <taxon>Heterorhabditis</taxon>
    </lineage>
</organism>
<accession>A0A1I7XGN6</accession>
<protein>
    <submittedName>
        <fullName evidence="2">Uncharacterized protein</fullName>
    </submittedName>
</protein>
<dbReference type="WBParaSite" id="Hba_16845">
    <property type="protein sequence ID" value="Hba_16845"/>
    <property type="gene ID" value="Hba_16845"/>
</dbReference>
<reference evidence="2" key="1">
    <citation type="submission" date="2016-11" db="UniProtKB">
        <authorList>
            <consortium name="WormBaseParasite"/>
        </authorList>
    </citation>
    <scope>IDENTIFICATION</scope>
</reference>
<proteinExistence type="predicted"/>
<name>A0A1I7XGN6_HETBA</name>
<keyword evidence="1" id="KW-1185">Reference proteome</keyword>
<dbReference type="AlphaFoldDB" id="A0A1I7XGN6"/>
<evidence type="ECO:0000313" key="1">
    <source>
        <dbReference type="Proteomes" id="UP000095283"/>
    </source>
</evidence>
<sequence length="21" mass="2551">MPNCIKHAKVIKINIYIYIYI</sequence>
<evidence type="ECO:0000313" key="2">
    <source>
        <dbReference type="WBParaSite" id="Hba_16845"/>
    </source>
</evidence>